<dbReference type="EMBL" id="DYYG01000010">
    <property type="protein sequence ID" value="HJE22628.1"/>
    <property type="molecule type" value="Genomic_DNA"/>
</dbReference>
<name>A0A921JE44_9HYPH</name>
<dbReference type="Proteomes" id="UP000742631">
    <property type="component" value="Unassembled WGS sequence"/>
</dbReference>
<comment type="caution">
    <text evidence="1">The sequence shown here is derived from an EMBL/GenBank/DDBJ whole genome shotgun (WGS) entry which is preliminary data.</text>
</comment>
<evidence type="ECO:0000313" key="1">
    <source>
        <dbReference type="EMBL" id="HJE22628.1"/>
    </source>
</evidence>
<gene>
    <name evidence="1" type="ORF">K8W01_03055</name>
</gene>
<accession>A0A921JE44</accession>
<dbReference type="AlphaFoldDB" id="A0A921JE44"/>
<evidence type="ECO:0000313" key="2">
    <source>
        <dbReference type="Proteomes" id="UP000742631"/>
    </source>
</evidence>
<organism evidence="1 2">
    <name type="scientific">Methylorubrum populi</name>
    <dbReference type="NCBI Taxonomy" id="223967"/>
    <lineage>
        <taxon>Bacteria</taxon>
        <taxon>Pseudomonadati</taxon>
        <taxon>Pseudomonadota</taxon>
        <taxon>Alphaproteobacteria</taxon>
        <taxon>Hyphomicrobiales</taxon>
        <taxon>Methylobacteriaceae</taxon>
        <taxon>Methylorubrum</taxon>
    </lineage>
</organism>
<reference evidence="1" key="1">
    <citation type="journal article" date="2021" name="PeerJ">
        <title>Extensive microbial diversity within the chicken gut microbiome revealed by metagenomics and culture.</title>
        <authorList>
            <person name="Gilroy R."/>
            <person name="Ravi A."/>
            <person name="Getino M."/>
            <person name="Pursley I."/>
            <person name="Horton D.L."/>
            <person name="Alikhan N.F."/>
            <person name="Baker D."/>
            <person name="Gharbi K."/>
            <person name="Hall N."/>
            <person name="Watson M."/>
            <person name="Adriaenssens E.M."/>
            <person name="Foster-Nyarko E."/>
            <person name="Jarju S."/>
            <person name="Secka A."/>
            <person name="Antonio M."/>
            <person name="Oren A."/>
            <person name="Chaudhuri R.R."/>
            <person name="La Ragione R."/>
            <person name="Hildebrand F."/>
            <person name="Pallen M.J."/>
        </authorList>
    </citation>
    <scope>NUCLEOTIDE SEQUENCE</scope>
    <source>
        <strain evidence="1">316</strain>
    </source>
</reference>
<proteinExistence type="predicted"/>
<sequence>MIALVLLAIASANIALVVYLADTLTPETSSTNGAREAAEARYAYGAKFAA</sequence>
<reference evidence="1" key="2">
    <citation type="submission" date="2021-09" db="EMBL/GenBank/DDBJ databases">
        <authorList>
            <person name="Gilroy R."/>
        </authorList>
    </citation>
    <scope>NUCLEOTIDE SEQUENCE</scope>
    <source>
        <strain evidence="1">316</strain>
    </source>
</reference>
<protein>
    <submittedName>
        <fullName evidence="1">Uncharacterized protein</fullName>
    </submittedName>
</protein>